<reference evidence="2 3" key="1">
    <citation type="submission" date="2018-09" db="EMBL/GenBank/DDBJ databases">
        <title>YIM PH 21725 draft genome.</title>
        <authorList>
            <person name="Miao C."/>
        </authorList>
    </citation>
    <scope>NUCLEOTIDE SEQUENCE [LARGE SCALE GENOMIC DNA]</scope>
    <source>
        <strain evidence="3">YIM PH21725</strain>
    </source>
</reference>
<dbReference type="RefSeq" id="WP_120026582.1">
    <property type="nucleotide sequence ID" value="NZ_QZFV01000140.1"/>
</dbReference>
<name>A0A419HMK3_9PSEU</name>
<dbReference type="OrthoDB" id="3814600at2"/>
<dbReference type="Proteomes" id="UP000285112">
    <property type="component" value="Unassembled WGS sequence"/>
</dbReference>
<protein>
    <submittedName>
        <fullName evidence="2">GNAT family N-acetyltransferase</fullName>
    </submittedName>
</protein>
<dbReference type="GO" id="GO:0016747">
    <property type="term" value="F:acyltransferase activity, transferring groups other than amino-acyl groups"/>
    <property type="evidence" value="ECO:0007669"/>
    <property type="project" value="InterPro"/>
</dbReference>
<dbReference type="Gene3D" id="3.40.630.30">
    <property type="match status" value="1"/>
</dbReference>
<organism evidence="2 3">
    <name type="scientific">Amycolatopsis panacis</name>
    <dbReference type="NCBI Taxonomy" id="2340917"/>
    <lineage>
        <taxon>Bacteria</taxon>
        <taxon>Bacillati</taxon>
        <taxon>Actinomycetota</taxon>
        <taxon>Actinomycetes</taxon>
        <taxon>Pseudonocardiales</taxon>
        <taxon>Pseudonocardiaceae</taxon>
        <taxon>Amycolatopsis</taxon>
    </lineage>
</organism>
<dbReference type="EMBL" id="QZFV01000140">
    <property type="protein sequence ID" value="RJQ77304.1"/>
    <property type="molecule type" value="Genomic_DNA"/>
</dbReference>
<keyword evidence="2" id="KW-0808">Transferase</keyword>
<gene>
    <name evidence="2" type="ORF">D5S19_29160</name>
</gene>
<evidence type="ECO:0000259" key="1">
    <source>
        <dbReference type="Pfam" id="PF08445"/>
    </source>
</evidence>
<accession>A0A419HMK3</accession>
<proteinExistence type="predicted"/>
<dbReference type="InterPro" id="IPR013653">
    <property type="entry name" value="GCN5-like_dom"/>
</dbReference>
<dbReference type="SUPFAM" id="SSF55729">
    <property type="entry name" value="Acyl-CoA N-acyltransferases (Nat)"/>
    <property type="match status" value="1"/>
</dbReference>
<comment type="caution">
    <text evidence="2">The sequence shown here is derived from an EMBL/GenBank/DDBJ whole genome shotgun (WGS) entry which is preliminary data.</text>
</comment>
<keyword evidence="3" id="KW-1185">Reference proteome</keyword>
<sequence>MSAIQAYVRTTAPRGRDTERIGPFLATFSRESSSPMLNYAIPDDGAEPSAAELAALAAAYRDRELLPRLEFFIEAAPAPEAALTAAGYLLERRIPLMTCTPAGFIDRQAPPGFRLRQPESDTDRRRLRSMQNIAYGAGPEVSDAEVAEMREDLHMLAQDCATGEIVGGGVALEIICGISEVAGIAVAGPFRGRGLAAAVTAQLTRSVHERGAGVAFLTPANEGIGTMYRKVGYQDCGECAHMSLA</sequence>
<feature type="domain" description="GCN5-related N-acetyltransferase Rv2170-like" evidence="1">
    <location>
        <begin position="179"/>
        <end position="236"/>
    </location>
</feature>
<dbReference type="AlphaFoldDB" id="A0A419HMK3"/>
<evidence type="ECO:0000313" key="3">
    <source>
        <dbReference type="Proteomes" id="UP000285112"/>
    </source>
</evidence>
<dbReference type="InterPro" id="IPR016181">
    <property type="entry name" value="Acyl_CoA_acyltransferase"/>
</dbReference>
<dbReference type="Pfam" id="PF08445">
    <property type="entry name" value="FR47"/>
    <property type="match status" value="1"/>
</dbReference>
<evidence type="ECO:0000313" key="2">
    <source>
        <dbReference type="EMBL" id="RJQ77304.1"/>
    </source>
</evidence>